<accession>A0A0F6H5B0</accession>
<comment type="caution">
    <text evidence="1">The sequence shown here is derived from an EMBL/GenBank/DDBJ whole genome shotgun (WGS) entry which is preliminary data.</text>
</comment>
<sequence length="37" mass="4236">MMKKTNIHFPKADFLSLSIAKKKDQKYNVSLPLGETI</sequence>
<protein>
    <submittedName>
        <fullName evidence="1">Uncharacterized protein</fullName>
    </submittedName>
</protein>
<name>A0A0F6H5B0_LEPIR</name>
<evidence type="ECO:0000313" key="2">
    <source>
        <dbReference type="Proteomes" id="UP000006324"/>
    </source>
</evidence>
<dbReference type="AlphaFoldDB" id="A0A0F6H5B0"/>
<proteinExistence type="predicted"/>
<gene>
    <name evidence="1" type="ORF">LEP1GSC104_0867</name>
</gene>
<dbReference type="Proteomes" id="UP000006324">
    <property type="component" value="Unassembled WGS sequence"/>
</dbReference>
<evidence type="ECO:0000313" key="1">
    <source>
        <dbReference type="EMBL" id="EKO23402.1"/>
    </source>
</evidence>
<organism evidence="1 2">
    <name type="scientific">Leptospira interrogans str. UI 12621</name>
    <dbReference type="NCBI Taxonomy" id="1049937"/>
    <lineage>
        <taxon>Bacteria</taxon>
        <taxon>Pseudomonadati</taxon>
        <taxon>Spirochaetota</taxon>
        <taxon>Spirochaetia</taxon>
        <taxon>Leptospirales</taxon>
        <taxon>Leptospiraceae</taxon>
        <taxon>Leptospira</taxon>
    </lineage>
</organism>
<reference evidence="1 2" key="1">
    <citation type="submission" date="2012-09" db="EMBL/GenBank/DDBJ databases">
        <authorList>
            <person name="Harkins D.M."/>
            <person name="Durkin A.S."/>
            <person name="Brinkac L.M."/>
            <person name="Selengut J.D."/>
            <person name="Sanka R."/>
            <person name="DePew J."/>
            <person name="Purushe J."/>
            <person name="Chanthongthip A."/>
            <person name="Lattana O."/>
            <person name="Phetsouvanh R."/>
            <person name="Newton P.N."/>
            <person name="Vinetz J.M."/>
            <person name="Sutton G.G."/>
            <person name="Nelson W.C."/>
            <person name="Fouts D.E."/>
        </authorList>
    </citation>
    <scope>NUCLEOTIDE SEQUENCE [LARGE SCALE GENOMIC DNA]</scope>
    <source>
        <strain evidence="1 2">UI 12621</strain>
    </source>
</reference>
<dbReference type="EMBL" id="AHNQ02000047">
    <property type="protein sequence ID" value="EKO23402.1"/>
    <property type="molecule type" value="Genomic_DNA"/>
</dbReference>